<organism evidence="1 2">
    <name type="scientific">Halobacillus campisalis</name>
    <dbReference type="NCBI Taxonomy" id="435909"/>
    <lineage>
        <taxon>Bacteria</taxon>
        <taxon>Bacillati</taxon>
        <taxon>Bacillota</taxon>
        <taxon>Bacilli</taxon>
        <taxon>Bacillales</taxon>
        <taxon>Bacillaceae</taxon>
        <taxon>Halobacillus</taxon>
    </lineage>
</organism>
<name>A0ABW2K1T9_9BACI</name>
<accession>A0ABW2K1T9</accession>
<dbReference type="Gene3D" id="3.40.630.30">
    <property type="match status" value="1"/>
</dbReference>
<keyword evidence="2" id="KW-1185">Reference proteome</keyword>
<dbReference type="EMBL" id="JBHTBY010000003">
    <property type="protein sequence ID" value="MFC7320144.1"/>
    <property type="molecule type" value="Genomic_DNA"/>
</dbReference>
<reference evidence="2" key="1">
    <citation type="journal article" date="2019" name="Int. J. Syst. Evol. Microbiol.">
        <title>The Global Catalogue of Microorganisms (GCM) 10K type strain sequencing project: providing services to taxonomists for standard genome sequencing and annotation.</title>
        <authorList>
            <consortium name="The Broad Institute Genomics Platform"/>
            <consortium name="The Broad Institute Genome Sequencing Center for Infectious Disease"/>
            <person name="Wu L."/>
            <person name="Ma J."/>
        </authorList>
    </citation>
    <scope>NUCLEOTIDE SEQUENCE [LARGE SCALE GENOMIC DNA]</scope>
    <source>
        <strain evidence="2">CCUG 73951</strain>
    </source>
</reference>
<proteinExistence type="predicted"/>
<evidence type="ECO:0000313" key="2">
    <source>
        <dbReference type="Proteomes" id="UP001596494"/>
    </source>
</evidence>
<dbReference type="Proteomes" id="UP001596494">
    <property type="component" value="Unassembled WGS sequence"/>
</dbReference>
<sequence length="43" mass="4733">MKVGEAVVGDAEAIAKVSVDCWKTTYKGIVPTTYLENMSNEKR</sequence>
<dbReference type="RefSeq" id="WP_289216793.1">
    <property type="nucleotide sequence ID" value="NZ_JAPVRC010000008.1"/>
</dbReference>
<gene>
    <name evidence="1" type="ORF">ACFQMN_04580</name>
</gene>
<comment type="caution">
    <text evidence="1">The sequence shown here is derived from an EMBL/GenBank/DDBJ whole genome shotgun (WGS) entry which is preliminary data.</text>
</comment>
<protein>
    <submittedName>
        <fullName evidence="1">Uncharacterized protein</fullName>
    </submittedName>
</protein>
<evidence type="ECO:0000313" key="1">
    <source>
        <dbReference type="EMBL" id="MFC7320144.1"/>
    </source>
</evidence>